<feature type="signal peptide" evidence="2">
    <location>
        <begin position="1"/>
        <end position="31"/>
    </location>
</feature>
<comment type="similarity">
    <text evidence="1">Belongs to the UPF0065 (bug) family.</text>
</comment>
<sequence>MKNFLKTTQSILSAAALVAPATMMFATASTAQDGDYPSKPMELVCTTSPGSGTAVWCEMLAVELAKDDYLGVPIKVTYMNGGSNHEPTVYLSDQAADGYTFMHMSRSFTSYFNLPHFTKTPDDFHLLAKFEETVYGVGVRCDDPDISSWDDLVAYNEANPGELAMGSNKVGSTHHLQHTMIGLDPAGADMRFVPYKGTGEVVKDVVGGHLRVGFAQPGRWNTHIEAGTICPILILNEERLDHPLWAEVPSIREAGMSYDVPHQWQGFMVKAGTPPERMDILAAAMEKVTTSDQYRNVYMAQNPHVVPAFDAADRDKLMADFKTAVGVTREFLLEIGMIEGS</sequence>
<gene>
    <name evidence="3" type="ORF">QPJ95_06530</name>
</gene>
<dbReference type="Gene3D" id="3.40.190.10">
    <property type="entry name" value="Periplasmic binding protein-like II"/>
    <property type="match status" value="1"/>
</dbReference>
<keyword evidence="4" id="KW-1185">Reference proteome</keyword>
<organism evidence="3 4">
    <name type="scientific">Parasedimentitalea psychrophila</name>
    <dbReference type="NCBI Taxonomy" id="2997337"/>
    <lineage>
        <taxon>Bacteria</taxon>
        <taxon>Pseudomonadati</taxon>
        <taxon>Pseudomonadota</taxon>
        <taxon>Alphaproteobacteria</taxon>
        <taxon>Rhodobacterales</taxon>
        <taxon>Paracoccaceae</taxon>
        <taxon>Parasedimentitalea</taxon>
    </lineage>
</organism>
<evidence type="ECO:0000256" key="1">
    <source>
        <dbReference type="ARBA" id="ARBA00006987"/>
    </source>
</evidence>
<keyword evidence="2" id="KW-0732">Signal</keyword>
<dbReference type="Gene3D" id="3.40.190.150">
    <property type="entry name" value="Bordetella uptake gene, domain 1"/>
    <property type="match status" value="1"/>
</dbReference>
<evidence type="ECO:0000256" key="2">
    <source>
        <dbReference type="SAM" id="SignalP"/>
    </source>
</evidence>
<dbReference type="RefSeq" id="WP_270917698.1">
    <property type="nucleotide sequence ID" value="NZ_CP127247.1"/>
</dbReference>
<dbReference type="Pfam" id="PF03401">
    <property type="entry name" value="TctC"/>
    <property type="match status" value="1"/>
</dbReference>
<dbReference type="CDD" id="cd07012">
    <property type="entry name" value="PBP2_Bug_TTT"/>
    <property type="match status" value="1"/>
</dbReference>
<reference evidence="3 4" key="1">
    <citation type="submission" date="2023-06" db="EMBL/GenBank/DDBJ databases">
        <title>Parasedimentitalea psychrophila sp. nov., a psychrophilic bacterium isolated from deep-sea sediment.</title>
        <authorList>
            <person name="Li A."/>
        </authorList>
    </citation>
    <scope>NUCLEOTIDE SEQUENCE [LARGE SCALE GENOMIC DNA]</scope>
    <source>
        <strain evidence="3 4">QS115</strain>
    </source>
</reference>
<dbReference type="InterPro" id="IPR042100">
    <property type="entry name" value="Bug_dom1"/>
</dbReference>
<dbReference type="PANTHER" id="PTHR42928:SF3">
    <property type="entry name" value="UPF0065 PROTEIN YFLP"/>
    <property type="match status" value="1"/>
</dbReference>
<dbReference type="PIRSF" id="PIRSF017082">
    <property type="entry name" value="YflP"/>
    <property type="match status" value="1"/>
</dbReference>
<dbReference type="InterPro" id="IPR005064">
    <property type="entry name" value="BUG"/>
</dbReference>
<evidence type="ECO:0000313" key="3">
    <source>
        <dbReference type="EMBL" id="WIY26568.1"/>
    </source>
</evidence>
<protein>
    <submittedName>
        <fullName evidence="3">Tripartite tricarboxylate transporter substrate binding protein</fullName>
    </submittedName>
</protein>
<dbReference type="EMBL" id="CP127247">
    <property type="protein sequence ID" value="WIY26568.1"/>
    <property type="molecule type" value="Genomic_DNA"/>
</dbReference>
<dbReference type="Proteomes" id="UP001238334">
    <property type="component" value="Chromosome"/>
</dbReference>
<name>A0A9Y2P803_9RHOB</name>
<feature type="chain" id="PRO_5040983298" evidence="2">
    <location>
        <begin position="32"/>
        <end position="341"/>
    </location>
</feature>
<dbReference type="AlphaFoldDB" id="A0A9Y2P803"/>
<accession>A0A9Y2P803</accession>
<dbReference type="PANTHER" id="PTHR42928">
    <property type="entry name" value="TRICARBOXYLATE-BINDING PROTEIN"/>
    <property type="match status" value="1"/>
</dbReference>
<evidence type="ECO:0000313" key="4">
    <source>
        <dbReference type="Proteomes" id="UP001238334"/>
    </source>
</evidence>
<proteinExistence type="inferred from homology"/>
<dbReference type="KEGG" id="ppso:QPJ95_06530"/>